<gene>
    <name evidence="2" type="ORF">WSS_A33485</name>
</gene>
<organism evidence="2 3">
    <name type="scientific">Rhodococcus opacus M213</name>
    <dbReference type="NCBI Taxonomy" id="1129896"/>
    <lineage>
        <taxon>Bacteria</taxon>
        <taxon>Bacillati</taxon>
        <taxon>Actinomycetota</taxon>
        <taxon>Actinomycetes</taxon>
        <taxon>Mycobacteriales</taxon>
        <taxon>Nocardiaceae</taxon>
        <taxon>Rhodococcus</taxon>
    </lineage>
</organism>
<dbReference type="Pfam" id="PF14832">
    <property type="entry name" value="Tautomerase_3"/>
    <property type="match status" value="1"/>
</dbReference>
<sequence length="186" mass="21711">MHHGRDDHLLDLEREKMPLWEFFAPQGAFSDEDKEALATTITDAYQSVHLPRFYVDVIYHDLPAKNIYMGGVATGQFIRLRIEQIAREMSDTTVVEGLPAGTYSREWMREYWMNQIDAMLIPYTRDRGYEWEVHINQTPVDMWTVQGFVPPPGESDAERLWRELNRPVAYERTPPAAPEILRTNAQ</sequence>
<dbReference type="Gene3D" id="3.30.429.10">
    <property type="entry name" value="Macrophage Migration Inhibitory Factor"/>
    <property type="match status" value="1"/>
</dbReference>
<feature type="domain" description="Tautomerase cis-CaaD-like" evidence="1">
    <location>
        <begin position="17"/>
        <end position="166"/>
    </location>
</feature>
<accession>K8XJ06</accession>
<comment type="caution">
    <text evidence="2">The sequence shown here is derived from an EMBL/GenBank/DDBJ whole genome shotgun (WGS) entry which is preliminary data.</text>
</comment>
<dbReference type="InterPro" id="IPR014347">
    <property type="entry name" value="Tautomerase/MIF_sf"/>
</dbReference>
<evidence type="ECO:0000313" key="2">
    <source>
        <dbReference type="EMBL" id="EKT78302.1"/>
    </source>
</evidence>
<reference evidence="2 3" key="1">
    <citation type="journal article" date="2013" name="Genome Announc.">
        <title>Draft Genome Sequence of Rhodococcus opacus Strain M213 Shows a Diverse Catabolic Potential.</title>
        <authorList>
            <person name="Pathak A."/>
            <person name="Green S.J."/>
            <person name="Ogram A."/>
            <person name="Chauhan A."/>
        </authorList>
    </citation>
    <scope>NUCLEOTIDE SEQUENCE [LARGE SCALE GENOMIC DNA]</scope>
    <source>
        <strain evidence="2 3">M213</strain>
    </source>
</reference>
<evidence type="ECO:0000313" key="3">
    <source>
        <dbReference type="Proteomes" id="UP000005951"/>
    </source>
</evidence>
<dbReference type="InterPro" id="IPR028116">
    <property type="entry name" value="Cis-CaaD-like"/>
</dbReference>
<name>K8XJ06_RHOOP</name>
<protein>
    <recommendedName>
        <fullName evidence="1">Tautomerase cis-CaaD-like domain-containing protein</fullName>
    </recommendedName>
</protein>
<dbReference type="Proteomes" id="UP000005951">
    <property type="component" value="Unassembled WGS sequence"/>
</dbReference>
<dbReference type="EMBL" id="AJYC02000110">
    <property type="protein sequence ID" value="EKT78302.1"/>
    <property type="molecule type" value="Genomic_DNA"/>
</dbReference>
<dbReference type="AlphaFoldDB" id="K8XJ06"/>
<evidence type="ECO:0000259" key="1">
    <source>
        <dbReference type="Pfam" id="PF14832"/>
    </source>
</evidence>
<proteinExistence type="predicted"/>